<comment type="caution">
    <text evidence="1">The sequence shown here is derived from an EMBL/GenBank/DDBJ whole genome shotgun (WGS) entry which is preliminary data.</text>
</comment>
<dbReference type="OrthoDB" id="3041344at2759"/>
<dbReference type="AlphaFoldDB" id="A0A9P7FQE8"/>
<dbReference type="Proteomes" id="UP000775547">
    <property type="component" value="Unassembled WGS sequence"/>
</dbReference>
<evidence type="ECO:0000313" key="1">
    <source>
        <dbReference type="EMBL" id="KAG5632997.1"/>
    </source>
</evidence>
<proteinExistence type="predicted"/>
<feature type="non-terminal residue" evidence="1">
    <location>
        <position position="1"/>
    </location>
</feature>
<organism evidence="1 2">
    <name type="scientific">Asterophora parasitica</name>
    <dbReference type="NCBI Taxonomy" id="117018"/>
    <lineage>
        <taxon>Eukaryota</taxon>
        <taxon>Fungi</taxon>
        <taxon>Dikarya</taxon>
        <taxon>Basidiomycota</taxon>
        <taxon>Agaricomycotina</taxon>
        <taxon>Agaricomycetes</taxon>
        <taxon>Agaricomycetidae</taxon>
        <taxon>Agaricales</taxon>
        <taxon>Tricholomatineae</taxon>
        <taxon>Lyophyllaceae</taxon>
        <taxon>Asterophora</taxon>
    </lineage>
</organism>
<protein>
    <submittedName>
        <fullName evidence="1">Uncharacterized protein</fullName>
    </submittedName>
</protein>
<name>A0A9P7FQE8_9AGAR</name>
<accession>A0A9P7FQE8</accession>
<sequence>LISAPISLPMGVYGTSTWYQGVSPTPPPHPAASSSNCQALPTVSVTPVKRDLTVSRRAAAAFPGVTPM</sequence>
<evidence type="ECO:0000313" key="2">
    <source>
        <dbReference type="Proteomes" id="UP000775547"/>
    </source>
</evidence>
<reference evidence="1" key="1">
    <citation type="submission" date="2020-07" db="EMBL/GenBank/DDBJ databases">
        <authorList>
            <person name="Nieuwenhuis M."/>
            <person name="Van De Peppel L.J.J."/>
        </authorList>
    </citation>
    <scope>NUCLEOTIDE SEQUENCE</scope>
    <source>
        <strain evidence="1">AP01</strain>
        <tissue evidence="1">Mycelium</tissue>
    </source>
</reference>
<gene>
    <name evidence="1" type="ORF">DXG03_009182</name>
</gene>
<reference evidence="1" key="2">
    <citation type="submission" date="2021-10" db="EMBL/GenBank/DDBJ databases">
        <title>Phylogenomics reveals ancestral predisposition of the termite-cultivated fungus Termitomyces towards a domesticated lifestyle.</title>
        <authorList>
            <person name="Auxier B."/>
            <person name="Grum-Grzhimaylo A."/>
            <person name="Cardenas M.E."/>
            <person name="Lodge J.D."/>
            <person name="Laessoe T."/>
            <person name="Pedersen O."/>
            <person name="Smith M.E."/>
            <person name="Kuyper T.W."/>
            <person name="Franco-Molano E.A."/>
            <person name="Baroni T.J."/>
            <person name="Aanen D.K."/>
        </authorList>
    </citation>
    <scope>NUCLEOTIDE SEQUENCE</scope>
    <source>
        <strain evidence="1">AP01</strain>
        <tissue evidence="1">Mycelium</tissue>
    </source>
</reference>
<dbReference type="EMBL" id="JABCKV010008454">
    <property type="protein sequence ID" value="KAG5632997.1"/>
    <property type="molecule type" value="Genomic_DNA"/>
</dbReference>
<keyword evidence="2" id="KW-1185">Reference proteome</keyword>